<comment type="caution">
    <text evidence="1">The sequence shown here is derived from an EMBL/GenBank/DDBJ whole genome shotgun (WGS) entry which is preliminary data.</text>
</comment>
<name>A0A1S9P8X3_9SPHI</name>
<sequence>MEHERIKFKKKTFLGNQGEFINDENFQIFAEKHGAEQAMVYLQALNDFTRQLEVILGGGFCRNGITTSGKKLQKRIENLVEHNIDFMRSHIDNYNDLINLPEPK</sequence>
<gene>
    <name evidence="1" type="ORF">BC343_14950</name>
</gene>
<keyword evidence="2" id="KW-1185">Reference proteome</keyword>
<dbReference type="STRING" id="1792845.BC343_14950"/>
<organism evidence="1 2">
    <name type="scientific">Mucilaginibacter pedocola</name>
    <dbReference type="NCBI Taxonomy" id="1792845"/>
    <lineage>
        <taxon>Bacteria</taxon>
        <taxon>Pseudomonadati</taxon>
        <taxon>Bacteroidota</taxon>
        <taxon>Sphingobacteriia</taxon>
        <taxon>Sphingobacteriales</taxon>
        <taxon>Sphingobacteriaceae</taxon>
        <taxon>Mucilaginibacter</taxon>
    </lineage>
</organism>
<dbReference type="AlphaFoldDB" id="A0A1S9P8X3"/>
<dbReference type="RefSeq" id="WP_078350692.1">
    <property type="nucleotide sequence ID" value="NZ_MBTF01000036.1"/>
</dbReference>
<evidence type="ECO:0000313" key="1">
    <source>
        <dbReference type="EMBL" id="OOQ57395.1"/>
    </source>
</evidence>
<dbReference type="Proteomes" id="UP000189739">
    <property type="component" value="Unassembled WGS sequence"/>
</dbReference>
<dbReference type="EMBL" id="MBTF01000036">
    <property type="protein sequence ID" value="OOQ57395.1"/>
    <property type="molecule type" value="Genomic_DNA"/>
</dbReference>
<accession>A0A1S9P8X3</accession>
<reference evidence="1 2" key="1">
    <citation type="submission" date="2016-07" db="EMBL/GenBank/DDBJ databases">
        <title>Genomic analysis of zinc-resistant bacterium Mucilaginibacter pedocola TBZ30.</title>
        <authorList>
            <person name="Huang J."/>
            <person name="Tang J."/>
        </authorList>
    </citation>
    <scope>NUCLEOTIDE SEQUENCE [LARGE SCALE GENOMIC DNA]</scope>
    <source>
        <strain evidence="1 2">TBZ30</strain>
    </source>
</reference>
<evidence type="ECO:0000313" key="2">
    <source>
        <dbReference type="Proteomes" id="UP000189739"/>
    </source>
</evidence>
<proteinExistence type="predicted"/>
<protein>
    <submittedName>
        <fullName evidence="1">Uncharacterized protein</fullName>
    </submittedName>
</protein>